<keyword evidence="2" id="KW-0809">Transit peptide</keyword>
<dbReference type="OMA" id="RNVARCK"/>
<evidence type="ECO:0000313" key="8">
    <source>
        <dbReference type="EMBL" id="CDR44715.1"/>
    </source>
</evidence>
<keyword evidence="5" id="KW-0687">Ribonucleoprotein</keyword>
<dbReference type="EMBL" id="LK052900">
    <property type="protein sequence ID" value="CDR44715.1"/>
    <property type="molecule type" value="Genomic_DNA"/>
</dbReference>
<organism evidence="8">
    <name type="scientific">Cyberlindnera fabianii</name>
    <name type="common">Yeast</name>
    <name type="synonym">Hansenula fabianii</name>
    <dbReference type="NCBI Taxonomy" id="36022"/>
    <lineage>
        <taxon>Eukaryota</taxon>
        <taxon>Fungi</taxon>
        <taxon>Dikarya</taxon>
        <taxon>Ascomycota</taxon>
        <taxon>Saccharomycotina</taxon>
        <taxon>Saccharomycetes</taxon>
        <taxon>Phaffomycetales</taxon>
        <taxon>Phaffomycetaceae</taxon>
        <taxon>Cyberlindnera</taxon>
    </lineage>
</organism>
<dbReference type="GO" id="GO:0005762">
    <property type="term" value="C:mitochondrial large ribosomal subunit"/>
    <property type="evidence" value="ECO:0007669"/>
    <property type="project" value="TreeGrafter"/>
</dbReference>
<evidence type="ECO:0000256" key="2">
    <source>
        <dbReference type="ARBA" id="ARBA00022946"/>
    </source>
</evidence>
<dbReference type="OrthoDB" id="10252718at2759"/>
<proteinExistence type="inferred from homology"/>
<dbReference type="PANTHER" id="PTHR28595">
    <property type="entry name" value="39S RIBOSOMAL PROTEIN L54, MITOCHONDRIAL"/>
    <property type="match status" value="1"/>
</dbReference>
<evidence type="ECO:0000313" key="10">
    <source>
        <dbReference type="Proteomes" id="UP000189513"/>
    </source>
</evidence>
<dbReference type="EMBL" id="MPUK01000003">
    <property type="protein sequence ID" value="ONH68226.1"/>
    <property type="molecule type" value="Genomic_DNA"/>
</dbReference>
<dbReference type="PANTHER" id="PTHR28595:SF1">
    <property type="entry name" value="LARGE RIBOSOMAL SUBUNIT PROTEIN ML54"/>
    <property type="match status" value="1"/>
</dbReference>
<evidence type="ECO:0000256" key="6">
    <source>
        <dbReference type="ARBA" id="ARBA00033752"/>
    </source>
</evidence>
<evidence type="ECO:0000313" key="9">
    <source>
        <dbReference type="EMBL" id="ONH68226.1"/>
    </source>
</evidence>
<dbReference type="Pfam" id="PF08561">
    <property type="entry name" value="Ribosomal_L37"/>
    <property type="match status" value="1"/>
</dbReference>
<dbReference type="STRING" id="36022.A0A061BA06"/>
<dbReference type="InterPro" id="IPR013870">
    <property type="entry name" value="Ribosomal_mL54"/>
</dbReference>
<comment type="similarity">
    <text evidence="6">Belongs to the mitochondrion-specific ribosomal protein mL54 family.</text>
</comment>
<reference evidence="9" key="3">
    <citation type="submission" date="2017-01" db="EMBL/GenBank/DDBJ databases">
        <authorList>
            <person name="Mah S.A."/>
            <person name="Swanson W.J."/>
            <person name="Moy G.W."/>
            <person name="Vacquier V.D."/>
        </authorList>
    </citation>
    <scope>NUCLEOTIDE SEQUENCE [LARGE SCALE GENOMIC DNA]</scope>
    <source>
        <strain evidence="9">65</strain>
    </source>
</reference>
<comment type="subcellular location">
    <subcellularLocation>
        <location evidence="1">Mitochondrion</location>
    </subcellularLocation>
</comment>
<keyword evidence="10" id="KW-1185">Reference proteome</keyword>
<accession>A0A061BA06</accession>
<evidence type="ECO:0000256" key="5">
    <source>
        <dbReference type="ARBA" id="ARBA00023274"/>
    </source>
</evidence>
<name>A0A061BA06_CYBFA</name>
<protein>
    <recommendedName>
        <fullName evidence="7">Large ribosomal subunit protein mL54</fullName>
    </recommendedName>
</protein>
<dbReference type="VEuPathDB" id="FungiDB:BON22_1713"/>
<dbReference type="Proteomes" id="UP000189513">
    <property type="component" value="Unassembled WGS sequence"/>
</dbReference>
<evidence type="ECO:0000256" key="4">
    <source>
        <dbReference type="ARBA" id="ARBA00023128"/>
    </source>
</evidence>
<gene>
    <name evidence="9" type="ORF">BON22_1713</name>
    <name evidence="8" type="ORF">CYFA0S_15e01860g</name>
</gene>
<reference evidence="10" key="2">
    <citation type="journal article" date="2017" name="Genome Announc.">
        <title>Genome sequences of Cyberlindnera fabianii 65, Pichia kudriavzevii 129, and Saccharomyces cerevisiae 131 isolated from fermented masau fruits in Zimbabwe.</title>
        <authorList>
            <person name="van Rijswijck I.M.H."/>
            <person name="Derks M.F.L."/>
            <person name="Abee T."/>
            <person name="de Ridder D."/>
            <person name="Smid E.J."/>
        </authorList>
    </citation>
    <scope>NUCLEOTIDE SEQUENCE [LARGE SCALE GENOMIC DNA]</scope>
    <source>
        <strain evidence="10">65</strain>
    </source>
</reference>
<evidence type="ECO:0000256" key="1">
    <source>
        <dbReference type="ARBA" id="ARBA00004173"/>
    </source>
</evidence>
<keyword evidence="4" id="KW-0496">Mitochondrion</keyword>
<dbReference type="AlphaFoldDB" id="A0A061BA06"/>
<dbReference type="GO" id="GO:0003735">
    <property type="term" value="F:structural constituent of ribosome"/>
    <property type="evidence" value="ECO:0007669"/>
    <property type="project" value="TreeGrafter"/>
</dbReference>
<evidence type="ECO:0000256" key="7">
    <source>
        <dbReference type="ARBA" id="ARBA00035179"/>
    </source>
</evidence>
<sequence>MFALTRRSIAFTFSRRAFATSSVLRNAAKAAEVEASTPAIKSSCPAGTVLNLKIKKSGAEPVALEDSEYPEWLWTVLDSKAQQAKLDAEPAKKAKKEMRARNKKQIKMNNFMSQMK</sequence>
<keyword evidence="3" id="KW-0689">Ribosomal protein</keyword>
<reference evidence="8" key="1">
    <citation type="journal article" date="2014" name="Genome Announc.">
        <title>Genome sequence of the yeast Cyberlindnera fabianii (Hansenula fabianii).</title>
        <authorList>
            <person name="Freel K.C."/>
            <person name="Sarilar V."/>
            <person name="Neuveglise C."/>
            <person name="Devillers H."/>
            <person name="Friedrich A."/>
            <person name="Schacherer J."/>
        </authorList>
    </citation>
    <scope>NUCLEOTIDE SEQUENCE</scope>
    <source>
        <strain evidence="8">YJS4271</strain>
    </source>
</reference>
<evidence type="ECO:0000256" key="3">
    <source>
        <dbReference type="ARBA" id="ARBA00022980"/>
    </source>
</evidence>